<dbReference type="SMART" id="SM00824">
    <property type="entry name" value="PKS_TE"/>
    <property type="match status" value="1"/>
</dbReference>
<dbReference type="Pfam" id="PF00501">
    <property type="entry name" value="AMP-binding"/>
    <property type="match status" value="1"/>
</dbReference>
<dbReference type="InterPro" id="IPR042099">
    <property type="entry name" value="ANL_N_sf"/>
</dbReference>
<dbReference type="Gene3D" id="3.30.300.30">
    <property type="match status" value="2"/>
</dbReference>
<dbReference type="SMART" id="SM00823">
    <property type="entry name" value="PKS_PP"/>
    <property type="match status" value="1"/>
</dbReference>
<dbReference type="GO" id="GO:0016491">
    <property type="term" value="F:oxidoreductase activity"/>
    <property type="evidence" value="ECO:0007669"/>
    <property type="project" value="InterPro"/>
</dbReference>
<dbReference type="Proteomes" id="UP001224674">
    <property type="component" value="Chromosome"/>
</dbReference>
<dbReference type="SUPFAM" id="SSF53474">
    <property type="entry name" value="alpha/beta-Hydrolases"/>
    <property type="match status" value="1"/>
</dbReference>
<dbReference type="InterPro" id="IPR000873">
    <property type="entry name" value="AMP-dep_synth/lig_dom"/>
</dbReference>
<keyword evidence="3" id="KW-0597">Phosphoprotein</keyword>
<dbReference type="InterPro" id="IPR000415">
    <property type="entry name" value="Nitroreductase-like"/>
</dbReference>
<dbReference type="PROSITE" id="PS00455">
    <property type="entry name" value="AMP_BINDING"/>
    <property type="match status" value="1"/>
</dbReference>
<feature type="domain" description="Carrier" evidence="5">
    <location>
        <begin position="919"/>
        <end position="995"/>
    </location>
</feature>
<dbReference type="GO" id="GO:0043041">
    <property type="term" value="P:amino acid activation for nonribosomal peptide biosynthetic process"/>
    <property type="evidence" value="ECO:0007669"/>
    <property type="project" value="TreeGrafter"/>
</dbReference>
<name>A0AAJ6AHJ7_9MICC</name>
<gene>
    <name evidence="6" type="ORF">QDX21_01700</name>
</gene>
<dbReference type="PANTHER" id="PTHR45527:SF1">
    <property type="entry name" value="FATTY ACID SYNTHASE"/>
    <property type="match status" value="1"/>
</dbReference>
<dbReference type="GO" id="GO:0005737">
    <property type="term" value="C:cytoplasm"/>
    <property type="evidence" value="ECO:0007669"/>
    <property type="project" value="TreeGrafter"/>
</dbReference>
<dbReference type="InterPro" id="IPR006162">
    <property type="entry name" value="Ppantetheine_attach_site"/>
</dbReference>
<dbReference type="Gene3D" id="3.40.50.12780">
    <property type="entry name" value="N-terminal domain of ligase-like"/>
    <property type="match status" value="1"/>
</dbReference>
<evidence type="ECO:0000256" key="3">
    <source>
        <dbReference type="ARBA" id="ARBA00022553"/>
    </source>
</evidence>
<keyword evidence="7" id="KW-1185">Reference proteome</keyword>
<dbReference type="GO" id="GO:0031177">
    <property type="term" value="F:phosphopantetheine binding"/>
    <property type="evidence" value="ECO:0007669"/>
    <property type="project" value="InterPro"/>
</dbReference>
<proteinExistence type="predicted"/>
<dbReference type="PROSITE" id="PS00012">
    <property type="entry name" value="PHOSPHOPANTETHEINE"/>
    <property type="match status" value="1"/>
</dbReference>
<comment type="cofactor">
    <cofactor evidence="1">
        <name>pantetheine 4'-phosphate</name>
        <dbReference type="ChEBI" id="CHEBI:47942"/>
    </cofactor>
</comment>
<dbReference type="SUPFAM" id="SSF47336">
    <property type="entry name" value="ACP-like"/>
    <property type="match status" value="1"/>
</dbReference>
<organism evidence="6 7">
    <name type="scientific">Auritidibacter ignavus</name>
    <dbReference type="NCBI Taxonomy" id="678932"/>
    <lineage>
        <taxon>Bacteria</taxon>
        <taxon>Bacillati</taxon>
        <taxon>Actinomycetota</taxon>
        <taxon>Actinomycetes</taxon>
        <taxon>Micrococcales</taxon>
        <taxon>Micrococcaceae</taxon>
        <taxon>Auritidibacter</taxon>
    </lineage>
</organism>
<evidence type="ECO:0000259" key="5">
    <source>
        <dbReference type="PROSITE" id="PS50075"/>
    </source>
</evidence>
<dbReference type="InterPro" id="IPR020806">
    <property type="entry name" value="PKS_PP-bd"/>
</dbReference>
<dbReference type="PANTHER" id="PTHR45527">
    <property type="entry name" value="NONRIBOSOMAL PEPTIDE SYNTHETASE"/>
    <property type="match status" value="1"/>
</dbReference>
<dbReference type="SUPFAM" id="SSF56801">
    <property type="entry name" value="Acetyl-CoA synthetase-like"/>
    <property type="match status" value="1"/>
</dbReference>
<dbReference type="Gene3D" id="3.40.50.1820">
    <property type="entry name" value="alpha/beta hydrolase"/>
    <property type="match status" value="1"/>
</dbReference>
<dbReference type="Pfam" id="PF00550">
    <property type="entry name" value="PP-binding"/>
    <property type="match status" value="1"/>
</dbReference>
<dbReference type="Gene3D" id="3.40.109.10">
    <property type="entry name" value="NADH Oxidase"/>
    <property type="match status" value="1"/>
</dbReference>
<dbReference type="NCBIfam" id="TIGR01733">
    <property type="entry name" value="AA-adenyl-dom"/>
    <property type="match status" value="1"/>
</dbReference>
<reference evidence="6 7" key="1">
    <citation type="submission" date="2023-03" db="EMBL/GenBank/DDBJ databases">
        <title>Complete genome sequences of several Auritidibacter ignavus strains isolated from ear infections.</title>
        <authorList>
            <person name="Baehr T."/>
            <person name="Baumhoegger A.M."/>
        </authorList>
    </citation>
    <scope>NUCLEOTIDE SEQUENCE [LARGE SCALE GENOMIC DNA]</scope>
    <source>
        <strain evidence="6 7">BABAE-6</strain>
    </source>
</reference>
<evidence type="ECO:0000256" key="1">
    <source>
        <dbReference type="ARBA" id="ARBA00001957"/>
    </source>
</evidence>
<dbReference type="EMBL" id="CP122566">
    <property type="protein sequence ID" value="WGH93546.1"/>
    <property type="molecule type" value="Genomic_DNA"/>
</dbReference>
<dbReference type="Pfam" id="PF00975">
    <property type="entry name" value="Thioesterase"/>
    <property type="match status" value="1"/>
</dbReference>
<evidence type="ECO:0000313" key="7">
    <source>
        <dbReference type="Proteomes" id="UP001224674"/>
    </source>
</evidence>
<keyword evidence="2" id="KW-0596">Phosphopantetheine</keyword>
<sequence>MNAVNSAASVLVGRFLKEVETRPDASAIITDERHVTFGELGRMVGAIQQHIEDELASTVGIYSTPSTTLVSAAWAALCSGIPYVPLSPTYPDERLRYMVCNSEVDTIVAPAALHDDVKAIVGDLSISIVDVPNTDGAASPKNSAHLNDVAYVLYTSGSTGTPKGVKVDHHALAHQMSWLEQTLDLNLAARIVHKTPISFDASQWELLATGTGAATVVADAEAYRDPDALLQTIQTHGVTHLQAVPTLLQALCEDELFADCTSLRVVASGGEVFTRRLAENLRVSLPGARIVNLYGPTEATINVSHHVYCPDLNPSSAAEPGVPIGRPIPGMDFFLLDEEGALTAGDTGELAIAGPQLAVGYHGLPRETQKRFVKLHIGGDLVRVYRTGDLVQRVGQEFYFRGRTDSQIKIRGHRIELGEVRNAIANHDWVRHAEVLTTHDAHGTATGMTAFVELNPHEAELMDQGVHSAHHQSKASRIQVKAQVAGIGIREDIQGKSVELPLSDNHRQRLYRMAFARKTYRNFSSTTTDMSQLSKLRDLISQPREWTQDANNASPLESLALVLGSLVQYTSGDRLLPKYAYASPGALYGVQVYLNATGIDGLEDGIYYLNPRTARLCRASDRSAAGAAPGAQLILIGQRSVISSVYQTNVDEVLLFETGHLLGTVDTVAPAAGYRLGDRAPVDSHAEALIAEAEKEDRFSIGCWPLVDAEDRTADPLDGVTTRLEIYAADSEQHGVYEWSSVGPRRASNGTLVRRKDIIAINQRVYNQASFGLILTADGTKDSYVSLGRALQRAQLNDFGLGLMSSGYSSFSGRDLPTARRIKAFTAKPEQSSYFALGGPVTVEQIVHTGMNEDLLHSLGPAEIIGADLAERLPRYMVPETIQILDKLPRTPNGKIDTQALRKREDLQSAKQQDEGFTAPGSLLEHQLEQIWREVLEREEPLSTTASFFSMGGNSISAVRLVRAIRSRLAVSLPIQSVFEQDTIAKLADAVQSGSSGELSRIVPLAGSGNATVYLWPGLGGYPMNLRHLAERISTDESRCYGIQAFGLNEGESIDESIQSMASRDVDQIRRSNPGGPYTLIGYSFGARVAFEAAYQLERDGDQVDRVILIAPGSPKVTDATMDPAGHGLYADERFVRVLYSVFFARTDGAHADRVVHDTVDRTSFLAAIRAELAIDEALAERITALVEQTYSFEYTFTELEQRTLSAPVTIIRANGDDYSFIDSAASSVQYESVDLAADHYAVLQPPHVDTTAETIHAALSGMTRTRDRNDLPQLPHITVRSFPPGYPEPKRKEFLSKLASLISTTFGISDGAVTISLETSGHFAGDATPQRETASDDRVALARGTSGGDQ</sequence>
<dbReference type="InterPro" id="IPR010071">
    <property type="entry name" value="AA_adenyl_dom"/>
</dbReference>
<dbReference type="InterPro" id="IPR001031">
    <property type="entry name" value="Thioesterase"/>
</dbReference>
<dbReference type="InterPro" id="IPR020845">
    <property type="entry name" value="AMP-binding_CS"/>
</dbReference>
<protein>
    <submittedName>
        <fullName evidence="6">Amino acid adenylation domain-containing protein</fullName>
    </submittedName>
</protein>
<dbReference type="RefSeq" id="WP_279675021.1">
    <property type="nucleotide sequence ID" value="NZ_CP122566.1"/>
</dbReference>
<evidence type="ECO:0000313" key="6">
    <source>
        <dbReference type="EMBL" id="WGH93546.1"/>
    </source>
</evidence>
<evidence type="ECO:0000256" key="2">
    <source>
        <dbReference type="ARBA" id="ARBA00022450"/>
    </source>
</evidence>
<accession>A0AAJ6AHJ7</accession>
<dbReference type="Gene3D" id="1.10.1200.10">
    <property type="entry name" value="ACP-like"/>
    <property type="match status" value="1"/>
</dbReference>
<dbReference type="InterPro" id="IPR020802">
    <property type="entry name" value="TesA-like"/>
</dbReference>
<dbReference type="InterPro" id="IPR029058">
    <property type="entry name" value="AB_hydrolase_fold"/>
</dbReference>
<dbReference type="GO" id="GO:0044550">
    <property type="term" value="P:secondary metabolite biosynthetic process"/>
    <property type="evidence" value="ECO:0007669"/>
    <property type="project" value="TreeGrafter"/>
</dbReference>
<dbReference type="InterPro" id="IPR009081">
    <property type="entry name" value="PP-bd_ACP"/>
</dbReference>
<dbReference type="CDD" id="cd05930">
    <property type="entry name" value="A_NRPS"/>
    <property type="match status" value="1"/>
</dbReference>
<dbReference type="PROSITE" id="PS50075">
    <property type="entry name" value="CARRIER"/>
    <property type="match status" value="1"/>
</dbReference>
<dbReference type="InterPro" id="IPR045851">
    <property type="entry name" value="AMP-bd_C_sf"/>
</dbReference>
<evidence type="ECO:0000256" key="4">
    <source>
        <dbReference type="SAM" id="MobiDB-lite"/>
    </source>
</evidence>
<dbReference type="InterPro" id="IPR036736">
    <property type="entry name" value="ACP-like_sf"/>
</dbReference>
<feature type="region of interest" description="Disordered" evidence="4">
    <location>
        <begin position="1323"/>
        <end position="1351"/>
    </location>
</feature>